<evidence type="ECO:0000313" key="1">
    <source>
        <dbReference type="EMBL" id="NKE69674.1"/>
    </source>
</evidence>
<dbReference type="EMBL" id="VTOW01000001">
    <property type="protein sequence ID" value="NKE69674.1"/>
    <property type="molecule type" value="Genomic_DNA"/>
</dbReference>
<keyword evidence="1" id="KW-0436">Ligase</keyword>
<dbReference type="GO" id="GO:0016874">
    <property type="term" value="F:ligase activity"/>
    <property type="evidence" value="ECO:0007669"/>
    <property type="project" value="UniProtKB-KW"/>
</dbReference>
<dbReference type="Proteomes" id="UP000534783">
    <property type="component" value="Unassembled WGS sequence"/>
</dbReference>
<protein>
    <submittedName>
        <fullName evidence="1">Phenylacetate--CoA ligase family protein</fullName>
    </submittedName>
</protein>
<dbReference type="PANTHER" id="PTHR43845:SF1">
    <property type="entry name" value="BLR5969 PROTEIN"/>
    <property type="match status" value="1"/>
</dbReference>
<sequence length="485" mass="54752">MDAFFSTPLETRLARHLTESPEQAALTLFHSVAAEVPAYRDFLKREEIDPGRIQTSADFQTLPLLTKQNYMTVYPLPQRCRGEKLHDCEMIAVSSGSTGTPLFWPRSLRHELDVSFRFEQIFRDAFQADRRPTLAVICFALGTWVGGMYTAACCRYLAQKGYPITLVTPGNNKSEIFRVIETLGPHFEQVVLAGYPPFIKEVIDHGIAQGIDWKRYRIRMVFAGEVFSEEWRTLVCERVGSSDPVHDTASLYGTADAGVMGNETPISITLRRFFATHPSAARKRFGESRLPTLVQYDPLSRFFEVTPEGTLIVTGDNGVPLIRYHIADKGGVVPYETMLRFVKENGGDSLTDLRGVYPLPFVYLFGRADFTVSYYGANIYPENVTVGLEQAPIKQWVTGKFVLQVQETETKDKRFSVAVELLPGITGDEEKRQAIAASIQRELLRLNSEFAHYVPAARQRPEVTLKPSGDPDYFPIGVKHRYTRK</sequence>
<comment type="caution">
    <text evidence="1">The sequence shown here is derived from an EMBL/GenBank/DDBJ whole genome shotgun (WGS) entry which is preliminary data.</text>
</comment>
<accession>A0A7X6DM36</accession>
<reference evidence="1 2" key="1">
    <citation type="journal article" date="2020" name="Nature">
        <title>Bacterial chemolithoautotrophy via manganese oxidation.</title>
        <authorList>
            <person name="Yu H."/>
            <person name="Leadbetter J.R."/>
        </authorList>
    </citation>
    <scope>NUCLEOTIDE SEQUENCE [LARGE SCALE GENOMIC DNA]</scope>
    <source>
        <strain evidence="1 2">Mn-1</strain>
    </source>
</reference>
<dbReference type="PANTHER" id="PTHR43845">
    <property type="entry name" value="BLR5969 PROTEIN"/>
    <property type="match status" value="1"/>
</dbReference>
<name>A0A7X6DM36_9BACT</name>
<dbReference type="Gene3D" id="3.40.50.12780">
    <property type="entry name" value="N-terminal domain of ligase-like"/>
    <property type="match status" value="1"/>
</dbReference>
<organism evidence="1 2">
    <name type="scientific">Candidatus Manganitrophus noduliformans</name>
    <dbReference type="NCBI Taxonomy" id="2606439"/>
    <lineage>
        <taxon>Bacteria</taxon>
        <taxon>Pseudomonadati</taxon>
        <taxon>Nitrospirota</taxon>
        <taxon>Nitrospiria</taxon>
        <taxon>Candidatus Troglogloeales</taxon>
        <taxon>Candidatus Manganitrophaceae</taxon>
        <taxon>Candidatus Manganitrophus</taxon>
    </lineage>
</organism>
<dbReference type="RefSeq" id="WP_168057965.1">
    <property type="nucleotide sequence ID" value="NZ_VTOW01000001.1"/>
</dbReference>
<keyword evidence="2" id="KW-1185">Reference proteome</keyword>
<evidence type="ECO:0000313" key="2">
    <source>
        <dbReference type="Proteomes" id="UP000534783"/>
    </source>
</evidence>
<dbReference type="InterPro" id="IPR042099">
    <property type="entry name" value="ANL_N_sf"/>
</dbReference>
<dbReference type="AlphaFoldDB" id="A0A7X6DM36"/>
<proteinExistence type="predicted"/>
<gene>
    <name evidence="1" type="ORF">MNODULE_02795</name>
</gene>
<dbReference type="SUPFAM" id="SSF56801">
    <property type="entry name" value="Acetyl-CoA synthetase-like"/>
    <property type="match status" value="1"/>
</dbReference>